<keyword evidence="3" id="KW-0132">Cell division</keyword>
<dbReference type="InterPro" id="IPR006776">
    <property type="entry name" value="SsgB"/>
</dbReference>
<evidence type="ECO:0000256" key="2">
    <source>
        <dbReference type="ARBA" id="ARBA00009323"/>
    </source>
</evidence>
<accession>A0A0D7CH51</accession>
<proteinExistence type="inferred from homology"/>
<dbReference type="GO" id="GO:0030435">
    <property type="term" value="P:sporulation resulting in formation of a cellular spore"/>
    <property type="evidence" value="ECO:0007669"/>
    <property type="project" value="UniProtKB-KW"/>
</dbReference>
<protein>
    <submittedName>
        <fullName evidence="7">Regulator</fullName>
    </submittedName>
</protein>
<keyword evidence="6" id="KW-0131">Cell cycle</keyword>
<dbReference type="GO" id="GO:0000917">
    <property type="term" value="P:division septum assembly"/>
    <property type="evidence" value="ECO:0007669"/>
    <property type="project" value="UniProtKB-KW"/>
</dbReference>
<dbReference type="InterPro" id="IPR038658">
    <property type="entry name" value="SsgB_sf"/>
</dbReference>
<keyword evidence="5" id="KW-0717">Septation</keyword>
<comment type="subcellular location">
    <subcellularLocation>
        <location evidence="1">Cell septum</location>
    </subcellularLocation>
</comment>
<sequence length="137" mass="14613">MPSVIDHAVQVRLLATAPGPQAVPAVLHYEPADPLAVRMTFPPEISLDGAAVDWAFARDLLAEGLYGPAGHGDVRVRPCGAERTVMEFHADEGVAMVQLRTVDVRLFLARSYDAVPAGRERAQAAVERGLAELFGAA</sequence>
<keyword evidence="4" id="KW-0749">Sporulation</keyword>
<keyword evidence="8" id="KW-1185">Reference proteome</keyword>
<reference evidence="7 8" key="1">
    <citation type="submission" date="2014-09" db="EMBL/GenBank/DDBJ databases">
        <title>Draft genome sequence of Streptomyces natalensis ATCC 27448, producer of the antifungal pimaricin.</title>
        <authorList>
            <person name="Mendes M.V."/>
            <person name="Beites T."/>
            <person name="Pires S."/>
            <person name="Santos C.L."/>
            <person name="Moradas-Ferreira P."/>
        </authorList>
    </citation>
    <scope>NUCLEOTIDE SEQUENCE [LARGE SCALE GENOMIC DNA]</scope>
    <source>
        <strain evidence="7 8">ATCC 27448</strain>
    </source>
</reference>
<dbReference type="RefSeq" id="WP_030071192.1">
    <property type="nucleotide sequence ID" value="NZ_JRKI01000034.1"/>
</dbReference>
<evidence type="ECO:0000313" key="7">
    <source>
        <dbReference type="EMBL" id="KIZ15180.1"/>
    </source>
</evidence>
<comment type="caution">
    <text evidence="7">The sequence shown here is derived from an EMBL/GenBank/DDBJ whole genome shotgun (WGS) entry which is preliminary data.</text>
</comment>
<dbReference type="Pfam" id="PF04686">
    <property type="entry name" value="SsgA"/>
    <property type="match status" value="1"/>
</dbReference>
<dbReference type="EMBL" id="JRKI01000034">
    <property type="protein sequence ID" value="KIZ15180.1"/>
    <property type="molecule type" value="Genomic_DNA"/>
</dbReference>
<evidence type="ECO:0000256" key="4">
    <source>
        <dbReference type="ARBA" id="ARBA00022969"/>
    </source>
</evidence>
<gene>
    <name evidence="7" type="ORF">SNA_26640</name>
</gene>
<dbReference type="PATRIC" id="fig|1240678.4.peg.5675"/>
<name>A0A0D7CH51_9ACTN</name>
<evidence type="ECO:0000256" key="5">
    <source>
        <dbReference type="ARBA" id="ARBA00023210"/>
    </source>
</evidence>
<dbReference type="GO" id="GO:0030428">
    <property type="term" value="C:cell septum"/>
    <property type="evidence" value="ECO:0007669"/>
    <property type="project" value="UniProtKB-SubCell"/>
</dbReference>
<evidence type="ECO:0000313" key="8">
    <source>
        <dbReference type="Proteomes" id="UP000032458"/>
    </source>
</evidence>
<dbReference type="Gene3D" id="2.30.31.20">
    <property type="entry name" value="Sporulation-specific cell division protein SsgB"/>
    <property type="match status" value="1"/>
</dbReference>
<evidence type="ECO:0000256" key="3">
    <source>
        <dbReference type="ARBA" id="ARBA00022618"/>
    </source>
</evidence>
<evidence type="ECO:0000256" key="1">
    <source>
        <dbReference type="ARBA" id="ARBA00004431"/>
    </source>
</evidence>
<organism evidence="7 8">
    <name type="scientific">Streptomyces natalensis ATCC 27448</name>
    <dbReference type="NCBI Taxonomy" id="1240678"/>
    <lineage>
        <taxon>Bacteria</taxon>
        <taxon>Bacillati</taxon>
        <taxon>Actinomycetota</taxon>
        <taxon>Actinomycetes</taxon>
        <taxon>Kitasatosporales</taxon>
        <taxon>Streptomycetaceae</taxon>
        <taxon>Streptomyces</taxon>
    </lineage>
</organism>
<dbReference type="AlphaFoldDB" id="A0A0D7CH51"/>
<comment type="similarity">
    <text evidence="2">Belongs to the SsgA family.</text>
</comment>
<dbReference type="Proteomes" id="UP000032458">
    <property type="component" value="Unassembled WGS sequence"/>
</dbReference>
<evidence type="ECO:0000256" key="6">
    <source>
        <dbReference type="ARBA" id="ARBA00023306"/>
    </source>
</evidence>